<reference evidence="2" key="1">
    <citation type="submission" date="2022-11" db="UniProtKB">
        <authorList>
            <consortium name="WormBaseParasite"/>
        </authorList>
    </citation>
    <scope>IDENTIFICATION</scope>
</reference>
<organism evidence="1 2">
    <name type="scientific">Panagrolaimus davidi</name>
    <dbReference type="NCBI Taxonomy" id="227884"/>
    <lineage>
        <taxon>Eukaryota</taxon>
        <taxon>Metazoa</taxon>
        <taxon>Ecdysozoa</taxon>
        <taxon>Nematoda</taxon>
        <taxon>Chromadorea</taxon>
        <taxon>Rhabditida</taxon>
        <taxon>Tylenchina</taxon>
        <taxon>Panagrolaimomorpha</taxon>
        <taxon>Panagrolaimoidea</taxon>
        <taxon>Panagrolaimidae</taxon>
        <taxon>Panagrolaimus</taxon>
    </lineage>
</organism>
<dbReference type="AlphaFoldDB" id="A0A914PES3"/>
<protein>
    <submittedName>
        <fullName evidence="2">Uncharacterized protein</fullName>
    </submittedName>
</protein>
<proteinExistence type="predicted"/>
<keyword evidence="1" id="KW-1185">Reference proteome</keyword>
<accession>A0A914PES3</accession>
<sequence>MDSAPPPYDDIANDNSQYSIGVAQPVVPTAPPIHYYTPEPVFQYGSLGQNSESIAPPIRQCRPAAEANSVYTVNAAAQVQRQQPGISTVYVTQGQPVYIIPKAAVDRTLQDARSRRNCLSQLHKKLLPL</sequence>
<dbReference type="WBParaSite" id="PDA_v2.g16713.t1">
    <property type="protein sequence ID" value="PDA_v2.g16713.t1"/>
    <property type="gene ID" value="PDA_v2.g16713"/>
</dbReference>
<dbReference type="Proteomes" id="UP000887578">
    <property type="component" value="Unplaced"/>
</dbReference>
<evidence type="ECO:0000313" key="2">
    <source>
        <dbReference type="WBParaSite" id="PDA_v2.g16713.t1"/>
    </source>
</evidence>
<name>A0A914PES3_9BILA</name>
<evidence type="ECO:0000313" key="1">
    <source>
        <dbReference type="Proteomes" id="UP000887578"/>
    </source>
</evidence>